<keyword evidence="2" id="KW-0680">Restriction system</keyword>
<keyword evidence="3" id="KW-0238">DNA-binding</keyword>
<dbReference type="CDD" id="cd17266">
    <property type="entry name" value="RMtype1_S_Sau1132ORF3780P-TRD2-CR2_like"/>
    <property type="match status" value="1"/>
</dbReference>
<dbReference type="REBASE" id="51367">
    <property type="entry name" value="S.PpuT1EORF672P"/>
</dbReference>
<proteinExistence type="inferred from homology"/>
<evidence type="ECO:0000256" key="2">
    <source>
        <dbReference type="ARBA" id="ARBA00022747"/>
    </source>
</evidence>
<feature type="domain" description="Type I restriction modification DNA specificity" evidence="4">
    <location>
        <begin position="9"/>
        <end position="162"/>
    </location>
</feature>
<evidence type="ECO:0000313" key="6">
    <source>
        <dbReference type="Proteomes" id="UP000006503"/>
    </source>
</evidence>
<dbReference type="SUPFAM" id="SSF116734">
    <property type="entry name" value="DNA methylase specificity domain"/>
    <property type="match status" value="2"/>
</dbReference>
<dbReference type="InterPro" id="IPR052021">
    <property type="entry name" value="Type-I_RS_S_subunit"/>
</dbReference>
<dbReference type="KEGG" id="ppx:T1E_0671"/>
<evidence type="ECO:0000256" key="1">
    <source>
        <dbReference type="ARBA" id="ARBA00010923"/>
    </source>
</evidence>
<dbReference type="InterPro" id="IPR000055">
    <property type="entry name" value="Restrct_endonuc_typeI_TRD"/>
</dbReference>
<protein>
    <submittedName>
        <fullName evidence="5">Restriction endonuclease S subunit</fullName>
    </submittedName>
</protein>
<dbReference type="GO" id="GO:0004519">
    <property type="term" value="F:endonuclease activity"/>
    <property type="evidence" value="ECO:0007669"/>
    <property type="project" value="UniProtKB-KW"/>
</dbReference>
<evidence type="ECO:0000256" key="3">
    <source>
        <dbReference type="ARBA" id="ARBA00023125"/>
    </source>
</evidence>
<organism evidence="5 6">
    <name type="scientific">Pseudomonas putida (strain DOT-T1E)</name>
    <dbReference type="NCBI Taxonomy" id="1196325"/>
    <lineage>
        <taxon>Bacteria</taxon>
        <taxon>Pseudomonadati</taxon>
        <taxon>Pseudomonadota</taxon>
        <taxon>Gammaproteobacteria</taxon>
        <taxon>Pseudomonadales</taxon>
        <taxon>Pseudomonadaceae</taxon>
        <taxon>Pseudomonas</taxon>
    </lineage>
</organism>
<dbReference type="AlphaFoldDB" id="I7C4G3"/>
<dbReference type="Gene3D" id="3.90.220.20">
    <property type="entry name" value="DNA methylase specificity domains"/>
    <property type="match status" value="1"/>
</dbReference>
<evidence type="ECO:0000313" key="5">
    <source>
        <dbReference type="EMBL" id="AFO46529.1"/>
    </source>
</evidence>
<dbReference type="Pfam" id="PF01420">
    <property type="entry name" value="Methylase_S"/>
    <property type="match status" value="1"/>
</dbReference>
<reference evidence="6" key="1">
    <citation type="journal article" date="2013" name="Microb. Biotechnol.">
        <title>Metabolic potential of the organic-solvent tolerant Pseudomonas putida DOT-T1E deduced from its annotated genome.</title>
        <authorList>
            <person name="Udaondo Z."/>
            <person name="Molina L."/>
            <person name="Daniels C."/>
            <person name="Gomez M.J."/>
            <person name="Molina-Henares M.A."/>
            <person name="Matilla M.A."/>
            <person name="Roca A."/>
            <person name="Fernandez M."/>
            <person name="Duque E."/>
            <person name="Segura A."/>
            <person name="Ramos J.L."/>
        </authorList>
    </citation>
    <scope>NUCLEOTIDE SEQUENCE [LARGE SCALE GENOMIC DNA]</scope>
    <source>
        <strain evidence="6">DOT-T1E</strain>
    </source>
</reference>
<keyword evidence="5" id="KW-0540">Nuclease</keyword>
<sequence>MNSYFQNVPAGWRRMKLKYLVSLRSGETLPGEEIKETGDYPVYGGNGFRGYTSSYTHKGVRILIGRQGTYCGNINYAKEKFWATEHAIVATPKTEFDTAWLGETLRSMNLNQYSQSAAQPGISVEVIENLDIAVPPTHKQKQIANLLGQIIAPIDALVEEKQRLLNLLAEKRCVAITDFVTHGLNVEARRCDSGIPWLGEIPAHWQIERAKWLFAERDDRVGVADEELPMVSHLAGVTSRYHPVAELDPEYLDLLVRTPRFVEEIKRYSKGVRSSYRRLYTEGLYEARLPVPPLNEQRAIVKHVQIEILKLDALASSTEHTITLLQERRSVLISSVVTGQLEVGGTAA</sequence>
<dbReference type="PANTHER" id="PTHR30408">
    <property type="entry name" value="TYPE-1 RESTRICTION ENZYME ECOKI SPECIFICITY PROTEIN"/>
    <property type="match status" value="1"/>
</dbReference>
<dbReference type="Gene3D" id="1.10.287.1120">
    <property type="entry name" value="Bipartite methylase S protein"/>
    <property type="match status" value="2"/>
</dbReference>
<dbReference type="RefSeq" id="WP_014859369.1">
    <property type="nucleotide sequence ID" value="NC_018220.1"/>
</dbReference>
<name>I7C4G3_PSEPT</name>
<dbReference type="PANTHER" id="PTHR30408:SF12">
    <property type="entry name" value="TYPE I RESTRICTION ENZYME MJAVIII SPECIFICITY SUBUNIT"/>
    <property type="match status" value="1"/>
</dbReference>
<keyword evidence="5" id="KW-0255">Endonuclease</keyword>
<gene>
    <name evidence="5" type="ordered locus">T1E_0671</name>
</gene>
<dbReference type="GO" id="GO:0009307">
    <property type="term" value="P:DNA restriction-modification system"/>
    <property type="evidence" value="ECO:0007669"/>
    <property type="project" value="UniProtKB-KW"/>
</dbReference>
<evidence type="ECO:0000259" key="4">
    <source>
        <dbReference type="Pfam" id="PF01420"/>
    </source>
</evidence>
<dbReference type="Proteomes" id="UP000006503">
    <property type="component" value="Chromosome"/>
</dbReference>
<dbReference type="PATRIC" id="fig|1196325.3.peg.673"/>
<accession>I7C4G3</accession>
<comment type="similarity">
    <text evidence="1">Belongs to the type-I restriction system S methylase family.</text>
</comment>
<dbReference type="InterPro" id="IPR044946">
    <property type="entry name" value="Restrct_endonuc_typeI_TRD_sf"/>
</dbReference>
<dbReference type="GO" id="GO:0003677">
    <property type="term" value="F:DNA binding"/>
    <property type="evidence" value="ECO:0007669"/>
    <property type="project" value="UniProtKB-KW"/>
</dbReference>
<dbReference type="HOGENOM" id="CLU_021095_1_0_6"/>
<keyword evidence="5" id="KW-0378">Hydrolase</keyword>
<dbReference type="EMBL" id="CP003734">
    <property type="protein sequence ID" value="AFO46529.1"/>
    <property type="molecule type" value="Genomic_DNA"/>
</dbReference>